<sequence length="43" mass="4821">MSHRPVQHMQTVTNCHLLKLVGTRIGLHSTPTDSVRLSDTHTN</sequence>
<reference evidence="1" key="2">
    <citation type="journal article" date="2015" name="Fish Shellfish Immunol.">
        <title>Early steps in the European eel (Anguilla anguilla)-Vibrio vulnificus interaction in the gills: Role of the RtxA13 toxin.</title>
        <authorList>
            <person name="Callol A."/>
            <person name="Pajuelo D."/>
            <person name="Ebbesson L."/>
            <person name="Teles M."/>
            <person name="MacKenzie S."/>
            <person name="Amaro C."/>
        </authorList>
    </citation>
    <scope>NUCLEOTIDE SEQUENCE</scope>
</reference>
<dbReference type="AlphaFoldDB" id="A0A0E9VM92"/>
<accession>A0A0E9VM92</accession>
<reference evidence="1" key="1">
    <citation type="submission" date="2014-11" db="EMBL/GenBank/DDBJ databases">
        <authorList>
            <person name="Amaro Gonzalez C."/>
        </authorList>
    </citation>
    <scope>NUCLEOTIDE SEQUENCE</scope>
</reference>
<evidence type="ECO:0000313" key="1">
    <source>
        <dbReference type="EMBL" id="JAH79192.1"/>
    </source>
</evidence>
<name>A0A0E9VM92_ANGAN</name>
<dbReference type="EMBL" id="GBXM01029385">
    <property type="protein sequence ID" value="JAH79192.1"/>
    <property type="molecule type" value="Transcribed_RNA"/>
</dbReference>
<protein>
    <submittedName>
        <fullName evidence="1">Uncharacterized protein</fullName>
    </submittedName>
</protein>
<organism evidence="1">
    <name type="scientific">Anguilla anguilla</name>
    <name type="common">European freshwater eel</name>
    <name type="synonym">Muraena anguilla</name>
    <dbReference type="NCBI Taxonomy" id="7936"/>
    <lineage>
        <taxon>Eukaryota</taxon>
        <taxon>Metazoa</taxon>
        <taxon>Chordata</taxon>
        <taxon>Craniata</taxon>
        <taxon>Vertebrata</taxon>
        <taxon>Euteleostomi</taxon>
        <taxon>Actinopterygii</taxon>
        <taxon>Neopterygii</taxon>
        <taxon>Teleostei</taxon>
        <taxon>Anguilliformes</taxon>
        <taxon>Anguillidae</taxon>
        <taxon>Anguilla</taxon>
    </lineage>
</organism>
<proteinExistence type="predicted"/>